<accession>A0A1X2HH37</accession>
<dbReference type="Gene3D" id="1.10.630.10">
    <property type="entry name" value="Cytochrome P450"/>
    <property type="match status" value="1"/>
</dbReference>
<evidence type="ECO:0000256" key="2">
    <source>
        <dbReference type="ARBA" id="ARBA00010617"/>
    </source>
</evidence>
<protein>
    <submittedName>
        <fullName evidence="7">Cytochrome P450</fullName>
    </submittedName>
</protein>
<proteinExistence type="inferred from homology"/>
<dbReference type="AlphaFoldDB" id="A0A1X2HH37"/>
<name>A0A1X2HH37_SYNRA</name>
<dbReference type="InterPro" id="IPR017972">
    <property type="entry name" value="Cyt_P450_CS"/>
</dbReference>
<dbReference type="EMBL" id="MCGN01000004">
    <property type="protein sequence ID" value="ORY98209.1"/>
    <property type="molecule type" value="Genomic_DNA"/>
</dbReference>
<feature type="binding site" description="axial binding residue" evidence="5">
    <location>
        <position position="340"/>
    </location>
    <ligand>
        <name>heme</name>
        <dbReference type="ChEBI" id="CHEBI:30413"/>
    </ligand>
    <ligandPart>
        <name>Fe</name>
        <dbReference type="ChEBI" id="CHEBI:18248"/>
    </ligandPart>
</feature>
<comment type="cofactor">
    <cofactor evidence="1 5">
        <name>heme</name>
        <dbReference type="ChEBI" id="CHEBI:30413"/>
    </cofactor>
</comment>
<evidence type="ECO:0000256" key="3">
    <source>
        <dbReference type="ARBA" id="ARBA00022723"/>
    </source>
</evidence>
<dbReference type="OrthoDB" id="1844152at2759"/>
<keyword evidence="4 5" id="KW-0408">Iron</keyword>
<dbReference type="SUPFAM" id="SSF48264">
    <property type="entry name" value="Cytochrome P450"/>
    <property type="match status" value="1"/>
</dbReference>
<evidence type="ECO:0000256" key="1">
    <source>
        <dbReference type="ARBA" id="ARBA00001971"/>
    </source>
</evidence>
<reference evidence="7 8" key="1">
    <citation type="submission" date="2016-07" db="EMBL/GenBank/DDBJ databases">
        <title>Pervasive Adenine N6-methylation of Active Genes in Fungi.</title>
        <authorList>
            <consortium name="DOE Joint Genome Institute"/>
            <person name="Mondo S.J."/>
            <person name="Dannebaum R.O."/>
            <person name="Kuo R.C."/>
            <person name="Labutti K."/>
            <person name="Haridas S."/>
            <person name="Kuo A."/>
            <person name="Salamov A."/>
            <person name="Ahrendt S.R."/>
            <person name="Lipzen A."/>
            <person name="Sullivan W."/>
            <person name="Andreopoulos W.B."/>
            <person name="Clum A."/>
            <person name="Lindquist E."/>
            <person name="Daum C."/>
            <person name="Ramamoorthy G.K."/>
            <person name="Gryganskyi A."/>
            <person name="Culley D."/>
            <person name="Magnuson J.K."/>
            <person name="James T.Y."/>
            <person name="O'Malley M.A."/>
            <person name="Stajich J.E."/>
            <person name="Spatafora J.W."/>
            <person name="Visel A."/>
            <person name="Grigoriev I.V."/>
        </authorList>
    </citation>
    <scope>NUCLEOTIDE SEQUENCE [LARGE SCALE GENOMIC DNA]</scope>
    <source>
        <strain evidence="7 8">NRRL 2496</strain>
    </source>
</reference>
<dbReference type="PRINTS" id="PR00465">
    <property type="entry name" value="EP450IV"/>
</dbReference>
<dbReference type="Pfam" id="PF00067">
    <property type="entry name" value="p450"/>
    <property type="match status" value="1"/>
</dbReference>
<dbReference type="InParanoid" id="A0A1X2HH37"/>
<keyword evidence="6" id="KW-0560">Oxidoreductase</keyword>
<dbReference type="InterPro" id="IPR002403">
    <property type="entry name" value="Cyt_P450_E_grp-IV"/>
</dbReference>
<dbReference type="PROSITE" id="PS00086">
    <property type="entry name" value="CYTOCHROME_P450"/>
    <property type="match status" value="1"/>
</dbReference>
<evidence type="ECO:0000256" key="4">
    <source>
        <dbReference type="ARBA" id="ARBA00023004"/>
    </source>
</evidence>
<dbReference type="GO" id="GO:0005506">
    <property type="term" value="F:iron ion binding"/>
    <property type="evidence" value="ECO:0007669"/>
    <property type="project" value="InterPro"/>
</dbReference>
<keyword evidence="6" id="KW-0503">Monooxygenase</keyword>
<organism evidence="7 8">
    <name type="scientific">Syncephalastrum racemosum</name>
    <name type="common">Filamentous fungus</name>
    <dbReference type="NCBI Taxonomy" id="13706"/>
    <lineage>
        <taxon>Eukaryota</taxon>
        <taxon>Fungi</taxon>
        <taxon>Fungi incertae sedis</taxon>
        <taxon>Mucoromycota</taxon>
        <taxon>Mucoromycotina</taxon>
        <taxon>Mucoromycetes</taxon>
        <taxon>Mucorales</taxon>
        <taxon>Syncephalastraceae</taxon>
        <taxon>Syncephalastrum</taxon>
    </lineage>
</organism>
<dbReference type="PANTHER" id="PTHR46206">
    <property type="entry name" value="CYTOCHROME P450"/>
    <property type="match status" value="1"/>
</dbReference>
<dbReference type="GO" id="GO:0020037">
    <property type="term" value="F:heme binding"/>
    <property type="evidence" value="ECO:0007669"/>
    <property type="project" value="InterPro"/>
</dbReference>
<evidence type="ECO:0000313" key="7">
    <source>
        <dbReference type="EMBL" id="ORY98209.1"/>
    </source>
</evidence>
<keyword evidence="8" id="KW-1185">Reference proteome</keyword>
<dbReference type="GO" id="GO:0004497">
    <property type="term" value="F:monooxygenase activity"/>
    <property type="evidence" value="ECO:0007669"/>
    <property type="project" value="UniProtKB-KW"/>
</dbReference>
<keyword evidence="5 6" id="KW-0349">Heme</keyword>
<comment type="caution">
    <text evidence="7">The sequence shown here is derived from an EMBL/GenBank/DDBJ whole genome shotgun (WGS) entry which is preliminary data.</text>
</comment>
<dbReference type="GO" id="GO:0016705">
    <property type="term" value="F:oxidoreductase activity, acting on paired donors, with incorporation or reduction of molecular oxygen"/>
    <property type="evidence" value="ECO:0007669"/>
    <property type="project" value="InterPro"/>
</dbReference>
<dbReference type="Proteomes" id="UP000242180">
    <property type="component" value="Unassembled WGS sequence"/>
</dbReference>
<sequence length="389" mass="44119">MPSAELATLIKKSLTPRLDQFTERVNKQLVLAAHDMIGNLKPGEHKDIPHVYMLTQHMVAKASASVFVGETLADDPYLIDSFKNMVIEVAKTRNTPRPWLEPFEKGQAFYQWWIGKTSPVVKRHRAQLHNAVAPTVHERVARAKAEGDAYQRPDDLLQDVIDMYPTRKRRIDLMRFVVDMLTLLIFAALHTTSENSTLVIYRLLQHPEVMDALVEEQEAVLQEEGLPKDAPSTMLTRKMIKKLDKLDSACRESFRLKNDYLALPHLYTGKKPLTLSNGAVIKPGERAIINSWMNHTSSGTPASATHGYDSWDPYRFFGKDKQATKISEDYLFFGLGKHACPGRFFAIQEVKVLISALLREYKLSAPSGVVFPTNDTIRLPQGVLRIEKR</sequence>
<dbReference type="STRING" id="13706.A0A1X2HH37"/>
<gene>
    <name evidence="7" type="ORF">BCR43DRAFT_491032</name>
</gene>
<dbReference type="InterPro" id="IPR036396">
    <property type="entry name" value="Cyt_P450_sf"/>
</dbReference>
<evidence type="ECO:0000313" key="8">
    <source>
        <dbReference type="Proteomes" id="UP000242180"/>
    </source>
</evidence>
<keyword evidence="3 5" id="KW-0479">Metal-binding</keyword>
<dbReference type="InterPro" id="IPR001128">
    <property type="entry name" value="Cyt_P450"/>
</dbReference>
<evidence type="ECO:0000256" key="5">
    <source>
        <dbReference type="PIRSR" id="PIRSR602403-1"/>
    </source>
</evidence>
<evidence type="ECO:0000256" key="6">
    <source>
        <dbReference type="RuleBase" id="RU000461"/>
    </source>
</evidence>
<comment type="similarity">
    <text evidence="2 6">Belongs to the cytochrome P450 family.</text>
</comment>
<dbReference type="CDD" id="cd11041">
    <property type="entry name" value="CYP503A1-like"/>
    <property type="match status" value="1"/>
</dbReference>